<dbReference type="AlphaFoldDB" id="B8CBB2"/>
<reference evidence="3 4" key="1">
    <citation type="journal article" date="2004" name="Science">
        <title>The genome of the diatom Thalassiosira pseudonana: ecology, evolution, and metabolism.</title>
        <authorList>
            <person name="Armbrust E.V."/>
            <person name="Berges J.A."/>
            <person name="Bowler C."/>
            <person name="Green B.R."/>
            <person name="Martinez D."/>
            <person name="Putnam N.H."/>
            <person name="Zhou S."/>
            <person name="Allen A.E."/>
            <person name="Apt K.E."/>
            <person name="Bechner M."/>
            <person name="Brzezinski M.A."/>
            <person name="Chaal B.K."/>
            <person name="Chiovitti A."/>
            <person name="Davis A.K."/>
            <person name="Demarest M.S."/>
            <person name="Detter J.C."/>
            <person name="Glavina T."/>
            <person name="Goodstein D."/>
            <person name="Hadi M.Z."/>
            <person name="Hellsten U."/>
            <person name="Hildebrand M."/>
            <person name="Jenkins B.D."/>
            <person name="Jurka J."/>
            <person name="Kapitonov V.V."/>
            <person name="Kroger N."/>
            <person name="Lau W.W."/>
            <person name="Lane T.W."/>
            <person name="Larimer F.W."/>
            <person name="Lippmeier J.C."/>
            <person name="Lucas S."/>
            <person name="Medina M."/>
            <person name="Montsant A."/>
            <person name="Obornik M."/>
            <person name="Parker M.S."/>
            <person name="Palenik B."/>
            <person name="Pazour G.J."/>
            <person name="Richardson P.M."/>
            <person name="Rynearson T.A."/>
            <person name="Saito M.A."/>
            <person name="Schwartz D.C."/>
            <person name="Thamatrakoln K."/>
            <person name="Valentin K."/>
            <person name="Vardi A."/>
            <person name="Wilkerson F.P."/>
            <person name="Rokhsar D.S."/>
        </authorList>
    </citation>
    <scope>NUCLEOTIDE SEQUENCE [LARGE SCALE GENOMIC DNA]</scope>
    <source>
        <strain evidence="3 4">CCMP1335</strain>
    </source>
</reference>
<dbReference type="SUPFAM" id="SSF55797">
    <property type="entry name" value="PR-1-like"/>
    <property type="match status" value="1"/>
</dbReference>
<dbReference type="Pfam" id="PF00188">
    <property type="entry name" value="CAP"/>
    <property type="match status" value="1"/>
</dbReference>
<keyword evidence="1" id="KW-0732">Signal</keyword>
<dbReference type="GeneID" id="7453026"/>
<dbReference type="InterPro" id="IPR001283">
    <property type="entry name" value="CRISP-related"/>
</dbReference>
<gene>
    <name evidence="3" type="ORF">THAPSDRAFT_9432</name>
</gene>
<proteinExistence type="predicted"/>
<dbReference type="Gene3D" id="3.40.33.10">
    <property type="entry name" value="CAP"/>
    <property type="match status" value="1"/>
</dbReference>
<organism evidence="3 4">
    <name type="scientific">Thalassiosira pseudonana</name>
    <name type="common">Marine diatom</name>
    <name type="synonym">Cyclotella nana</name>
    <dbReference type="NCBI Taxonomy" id="35128"/>
    <lineage>
        <taxon>Eukaryota</taxon>
        <taxon>Sar</taxon>
        <taxon>Stramenopiles</taxon>
        <taxon>Ochrophyta</taxon>
        <taxon>Bacillariophyta</taxon>
        <taxon>Coscinodiscophyceae</taxon>
        <taxon>Thalassiosirophycidae</taxon>
        <taxon>Thalassiosirales</taxon>
        <taxon>Thalassiosiraceae</taxon>
        <taxon>Thalassiosira</taxon>
    </lineage>
</organism>
<dbReference type="eggNOG" id="ENOG502TBJ0">
    <property type="taxonomic scope" value="Eukaryota"/>
</dbReference>
<dbReference type="PaxDb" id="35128-Thaps9432"/>
<protein>
    <recommendedName>
        <fullName evidence="2">SCP domain-containing protein</fullName>
    </recommendedName>
</protein>
<dbReference type="InterPro" id="IPR035940">
    <property type="entry name" value="CAP_sf"/>
</dbReference>
<reference evidence="3 4" key="2">
    <citation type="journal article" date="2008" name="Nature">
        <title>The Phaeodactylum genome reveals the evolutionary history of diatom genomes.</title>
        <authorList>
            <person name="Bowler C."/>
            <person name="Allen A.E."/>
            <person name="Badger J.H."/>
            <person name="Grimwood J."/>
            <person name="Jabbari K."/>
            <person name="Kuo A."/>
            <person name="Maheswari U."/>
            <person name="Martens C."/>
            <person name="Maumus F."/>
            <person name="Otillar R.P."/>
            <person name="Rayko E."/>
            <person name="Salamov A."/>
            <person name="Vandepoele K."/>
            <person name="Beszteri B."/>
            <person name="Gruber A."/>
            <person name="Heijde M."/>
            <person name="Katinka M."/>
            <person name="Mock T."/>
            <person name="Valentin K."/>
            <person name="Verret F."/>
            <person name="Berges J.A."/>
            <person name="Brownlee C."/>
            <person name="Cadoret J.P."/>
            <person name="Chiovitti A."/>
            <person name="Choi C.J."/>
            <person name="Coesel S."/>
            <person name="De Martino A."/>
            <person name="Detter J.C."/>
            <person name="Durkin C."/>
            <person name="Falciatore A."/>
            <person name="Fournet J."/>
            <person name="Haruta M."/>
            <person name="Huysman M.J."/>
            <person name="Jenkins B.D."/>
            <person name="Jiroutova K."/>
            <person name="Jorgensen R.E."/>
            <person name="Joubert Y."/>
            <person name="Kaplan A."/>
            <person name="Kroger N."/>
            <person name="Kroth P.G."/>
            <person name="La Roche J."/>
            <person name="Lindquist E."/>
            <person name="Lommer M."/>
            <person name="Martin-Jezequel V."/>
            <person name="Lopez P.J."/>
            <person name="Lucas S."/>
            <person name="Mangogna M."/>
            <person name="McGinnis K."/>
            <person name="Medlin L.K."/>
            <person name="Montsant A."/>
            <person name="Oudot-Le Secq M.P."/>
            <person name="Napoli C."/>
            <person name="Obornik M."/>
            <person name="Parker M.S."/>
            <person name="Petit J.L."/>
            <person name="Porcel B.M."/>
            <person name="Poulsen N."/>
            <person name="Robison M."/>
            <person name="Rychlewski L."/>
            <person name="Rynearson T.A."/>
            <person name="Schmutz J."/>
            <person name="Shapiro H."/>
            <person name="Siaut M."/>
            <person name="Stanley M."/>
            <person name="Sussman M.R."/>
            <person name="Taylor A.R."/>
            <person name="Vardi A."/>
            <person name="von Dassow P."/>
            <person name="Vyverman W."/>
            <person name="Willis A."/>
            <person name="Wyrwicz L.S."/>
            <person name="Rokhsar D.S."/>
            <person name="Weissenbach J."/>
            <person name="Armbrust E.V."/>
            <person name="Green B.R."/>
            <person name="Van de Peer Y."/>
            <person name="Grigoriev I.V."/>
        </authorList>
    </citation>
    <scope>NUCLEOTIDE SEQUENCE [LARGE SCALE GENOMIC DNA]</scope>
    <source>
        <strain evidence="3 4">CCMP1335</strain>
    </source>
</reference>
<dbReference type="RefSeq" id="XP_002293552.1">
    <property type="nucleotide sequence ID" value="XM_002293516.1"/>
</dbReference>
<dbReference type="SMART" id="SM00198">
    <property type="entry name" value="SCP"/>
    <property type="match status" value="1"/>
</dbReference>
<name>B8CBB2_THAPS</name>
<accession>B8CBB2</accession>
<dbReference type="InParanoid" id="B8CBB2"/>
<dbReference type="PANTHER" id="PTHR10334">
    <property type="entry name" value="CYSTEINE-RICH SECRETORY PROTEIN-RELATED"/>
    <property type="match status" value="1"/>
</dbReference>
<keyword evidence="4" id="KW-1185">Reference proteome</keyword>
<feature type="domain" description="SCP" evidence="2">
    <location>
        <begin position="192"/>
        <end position="343"/>
    </location>
</feature>
<dbReference type="EMBL" id="CM000648">
    <property type="protein sequence ID" value="EED89288.1"/>
    <property type="molecule type" value="Genomic_DNA"/>
</dbReference>
<sequence>MKLSVILSSLPLLYSTVRGQNLRSTAKERRLNQSQYEESHHIHTDRNLTVSNDFQLLTDDVDFNTSISTVDKQTRAMASCSSNQRAVEIEIQTDSFGWETSWLFRPSGNNAIEKSPRYSSNQSYSHQFCVKVGMYEFIIKDLLHDGINGGYYKVSVQNKDGSWRVALKGSKFEGSKVTQLIDVGGQDMLMTERDRGYLEAHNVRRMEWHGRYNKEYVPLMWSNGLKKDAMEYAIKLLDTCTTSLPTHDPNNPYGENLARNRGSGSWGQLYSPDKILNRFVEREEGLPWARNGHLTNALWRATKYVGCAEAEKSYDVINARGYAVPNTCRVQVCRYAKPGNCSMGRYRDSAGKIDWLKPMLEDDSPCTPVCPPEGCYN</sequence>
<dbReference type="FunFam" id="3.40.33.10:FF:000061">
    <property type="entry name" value="Uncharacterized protein"/>
    <property type="match status" value="1"/>
</dbReference>
<dbReference type="KEGG" id="tps:THAPSDRAFT_9432"/>
<evidence type="ECO:0000256" key="1">
    <source>
        <dbReference type="SAM" id="SignalP"/>
    </source>
</evidence>
<evidence type="ECO:0000259" key="2">
    <source>
        <dbReference type="SMART" id="SM00198"/>
    </source>
</evidence>
<dbReference type="Proteomes" id="UP000001449">
    <property type="component" value="Chromosome 13"/>
</dbReference>
<feature type="signal peptide" evidence="1">
    <location>
        <begin position="1"/>
        <end position="19"/>
    </location>
</feature>
<feature type="chain" id="PRO_5002869257" description="SCP domain-containing protein" evidence="1">
    <location>
        <begin position="20"/>
        <end position="377"/>
    </location>
</feature>
<dbReference type="InterPro" id="IPR014044">
    <property type="entry name" value="CAP_dom"/>
</dbReference>
<evidence type="ECO:0000313" key="4">
    <source>
        <dbReference type="Proteomes" id="UP000001449"/>
    </source>
</evidence>
<evidence type="ECO:0000313" key="3">
    <source>
        <dbReference type="EMBL" id="EED89288.1"/>
    </source>
</evidence>
<dbReference type="HOGENOM" id="CLU_734653_0_0_1"/>
<dbReference type="GO" id="GO:0005615">
    <property type="term" value="C:extracellular space"/>
    <property type="evidence" value="ECO:0000318"/>
    <property type="project" value="GO_Central"/>
</dbReference>